<dbReference type="PANTHER" id="PTHR42747">
    <property type="entry name" value="NITRONATE MONOOXYGENASE-RELATED"/>
    <property type="match status" value="1"/>
</dbReference>
<dbReference type="CDD" id="cd04730">
    <property type="entry name" value="NPD_like"/>
    <property type="match status" value="1"/>
</dbReference>
<dbReference type="PANTHER" id="PTHR42747:SF3">
    <property type="entry name" value="NITRONATE MONOOXYGENASE-RELATED"/>
    <property type="match status" value="1"/>
</dbReference>
<comment type="cofactor">
    <cofactor evidence="1">
        <name>FMN</name>
        <dbReference type="ChEBI" id="CHEBI:58210"/>
    </cofactor>
</comment>
<evidence type="ECO:0000313" key="10">
    <source>
        <dbReference type="EMBL" id="MDT9595068.1"/>
    </source>
</evidence>
<comment type="similarity">
    <text evidence="2">Belongs to the nitronate monooxygenase family. NMO class I subfamily.</text>
</comment>
<dbReference type="Gene3D" id="3.20.20.70">
    <property type="entry name" value="Aldolase class I"/>
    <property type="match status" value="1"/>
</dbReference>
<name>A0ABU3Q0M6_9ACTN</name>
<evidence type="ECO:0000256" key="7">
    <source>
        <dbReference type="ARBA" id="ARBA00023033"/>
    </source>
</evidence>
<dbReference type="Pfam" id="PF03060">
    <property type="entry name" value="NMO"/>
    <property type="match status" value="1"/>
</dbReference>
<dbReference type="InterPro" id="IPR004136">
    <property type="entry name" value="NMO"/>
</dbReference>
<proteinExistence type="inferred from homology"/>
<keyword evidence="7 10" id="KW-0503">Monooxygenase</keyword>
<evidence type="ECO:0000256" key="8">
    <source>
        <dbReference type="ARBA" id="ARBA00031155"/>
    </source>
</evidence>
<evidence type="ECO:0000256" key="6">
    <source>
        <dbReference type="ARBA" id="ARBA00023002"/>
    </source>
</evidence>
<gene>
    <name evidence="10" type="ORF">RDV89_18415</name>
</gene>
<organism evidence="10 11">
    <name type="scientific">Nocardioides imazamoxiresistens</name>
    <dbReference type="NCBI Taxonomy" id="3231893"/>
    <lineage>
        <taxon>Bacteria</taxon>
        <taxon>Bacillati</taxon>
        <taxon>Actinomycetota</taxon>
        <taxon>Actinomycetes</taxon>
        <taxon>Propionibacteriales</taxon>
        <taxon>Nocardioidaceae</taxon>
        <taxon>Nocardioides</taxon>
    </lineage>
</organism>
<reference evidence="10 11" key="1">
    <citation type="submission" date="2023-08" db="EMBL/GenBank/DDBJ databases">
        <title>Nocardioides seae sp. nov., a bacterium isolated from a soil.</title>
        <authorList>
            <person name="Wang X."/>
        </authorList>
    </citation>
    <scope>NUCLEOTIDE SEQUENCE [LARGE SCALE GENOMIC DNA]</scope>
    <source>
        <strain evidence="10 11">YZH12</strain>
    </source>
</reference>
<keyword evidence="3" id="KW-0216">Detoxification</keyword>
<evidence type="ECO:0000256" key="4">
    <source>
        <dbReference type="ARBA" id="ARBA00022630"/>
    </source>
</evidence>
<evidence type="ECO:0000313" key="11">
    <source>
        <dbReference type="Proteomes" id="UP001268542"/>
    </source>
</evidence>
<dbReference type="GO" id="GO:0004497">
    <property type="term" value="F:monooxygenase activity"/>
    <property type="evidence" value="ECO:0007669"/>
    <property type="project" value="UniProtKB-KW"/>
</dbReference>
<keyword evidence="4" id="KW-0285">Flavoprotein</keyword>
<dbReference type="EMBL" id="JAVYII010000009">
    <property type="protein sequence ID" value="MDT9595068.1"/>
    <property type="molecule type" value="Genomic_DNA"/>
</dbReference>
<dbReference type="Proteomes" id="UP001268542">
    <property type="component" value="Unassembled WGS sequence"/>
</dbReference>
<keyword evidence="11" id="KW-1185">Reference proteome</keyword>
<evidence type="ECO:0000256" key="3">
    <source>
        <dbReference type="ARBA" id="ARBA00022575"/>
    </source>
</evidence>
<sequence>MSGTAGPGSLAAHGVLATLGADAPLVAAPMAGGPSGPPLVAAAARAGATGFLAGGYLTPDALAAQVAETRRSTERFGVNLFAPPAVPVDPAAFRAYASQLADLAASFGVDLDGAEPREDDDHWRAKIDLLVDLAVPLVSFTFGLPSAADVEALRAVGTTVVQTVTSPDEAARAEREAGPDVLVVQSSEAGGHSGTLDPARPPASTGLTDLVAAVRAVTDLPVWAAGGLATPGAVRAVLEAGAEAAVVGTVLLRAPESGANATYKAALADPARTTTVVTRAFSGRPARALVNGFVERFDADAPAGYPALHHLTSPIRRAAAAAGDPEAINIWAGTGHAHGTDEPAEVVLRRLAAG</sequence>
<evidence type="ECO:0000256" key="5">
    <source>
        <dbReference type="ARBA" id="ARBA00022643"/>
    </source>
</evidence>
<evidence type="ECO:0000256" key="9">
    <source>
        <dbReference type="ARBA" id="ARBA00049401"/>
    </source>
</evidence>
<accession>A0ABU3Q0M6</accession>
<comment type="catalytic activity">
    <reaction evidence="9">
        <text>3 propionate 3-nitronate + 3 O2 + H2O = 3 3-oxopropanoate + 2 nitrate + nitrite + H2O2 + 3 H(+)</text>
        <dbReference type="Rhea" id="RHEA:57332"/>
        <dbReference type="ChEBI" id="CHEBI:15377"/>
        <dbReference type="ChEBI" id="CHEBI:15378"/>
        <dbReference type="ChEBI" id="CHEBI:15379"/>
        <dbReference type="ChEBI" id="CHEBI:16240"/>
        <dbReference type="ChEBI" id="CHEBI:16301"/>
        <dbReference type="ChEBI" id="CHEBI:17632"/>
        <dbReference type="ChEBI" id="CHEBI:33190"/>
        <dbReference type="ChEBI" id="CHEBI:136067"/>
    </reaction>
</comment>
<dbReference type="RefSeq" id="WP_315735456.1">
    <property type="nucleotide sequence ID" value="NZ_JAVYII010000009.1"/>
</dbReference>
<keyword evidence="6" id="KW-0560">Oxidoreductase</keyword>
<evidence type="ECO:0000256" key="2">
    <source>
        <dbReference type="ARBA" id="ARBA00009881"/>
    </source>
</evidence>
<comment type="caution">
    <text evidence="10">The sequence shown here is derived from an EMBL/GenBank/DDBJ whole genome shotgun (WGS) entry which is preliminary data.</text>
</comment>
<keyword evidence="5" id="KW-0288">FMN</keyword>
<dbReference type="SUPFAM" id="SSF51412">
    <property type="entry name" value="Inosine monophosphate dehydrogenase (IMPDH)"/>
    <property type="match status" value="1"/>
</dbReference>
<dbReference type="InterPro" id="IPR013785">
    <property type="entry name" value="Aldolase_TIM"/>
</dbReference>
<evidence type="ECO:0000256" key="1">
    <source>
        <dbReference type="ARBA" id="ARBA00001917"/>
    </source>
</evidence>
<protein>
    <recommendedName>
        <fullName evidence="8">Propionate 3-nitronate monooxygenase</fullName>
    </recommendedName>
</protein>